<evidence type="ECO:0000313" key="10">
    <source>
        <dbReference type="Proteomes" id="UP001642540"/>
    </source>
</evidence>
<evidence type="ECO:0000313" key="9">
    <source>
        <dbReference type="EMBL" id="CAL8079896.1"/>
    </source>
</evidence>
<dbReference type="PANTHER" id="PTHR43620">
    <property type="entry name" value="GLYCEROPHOSPHORYL DIESTER PHOSPHODIESTERASE"/>
    <property type="match status" value="1"/>
</dbReference>
<proteinExistence type="inferred from homology"/>
<evidence type="ECO:0000256" key="2">
    <source>
        <dbReference type="ARBA" id="ARBA00012247"/>
    </source>
</evidence>
<dbReference type="InterPro" id="IPR030395">
    <property type="entry name" value="GP_PDE_dom"/>
</dbReference>
<feature type="chain" id="PRO_5047399679" description="glycerophosphodiester phosphodiesterase" evidence="7">
    <location>
        <begin position="31"/>
        <end position="414"/>
    </location>
</feature>
<feature type="signal peptide" evidence="7">
    <location>
        <begin position="1"/>
        <end position="30"/>
    </location>
</feature>
<organism evidence="9 10">
    <name type="scientific">Orchesella dallaii</name>
    <dbReference type="NCBI Taxonomy" id="48710"/>
    <lineage>
        <taxon>Eukaryota</taxon>
        <taxon>Metazoa</taxon>
        <taxon>Ecdysozoa</taxon>
        <taxon>Arthropoda</taxon>
        <taxon>Hexapoda</taxon>
        <taxon>Collembola</taxon>
        <taxon>Entomobryomorpha</taxon>
        <taxon>Entomobryoidea</taxon>
        <taxon>Orchesellidae</taxon>
        <taxon>Orchesellinae</taxon>
        <taxon>Orchesella</taxon>
    </lineage>
</organism>
<sequence length="414" mass="46743">MHLIASASASFVTLLVISFIVLSLPVLISGSANDAADRVWPTKDGSPPKLYGHCGERFLMPEHTVASYEIAAIEGADYVEPDLVLTKDGILVCYHDLAMKRATNVADHPEFADRRGNHSVYKDGKPDVVVDDWLIIHFTLDELKTLKVKQQPDGVRPLYFNELFSIATFQEFIDAVHKVSAKENGRAIGIIPELKHPFFHNFVFNSSENFMEEEYLNVLRSNGFPLTQSDEGKCKGVVDSQGSTKDIPCGPLIFQGFDKPSQQYLAQQITLPEIMMNVHPDVYLLTPKGIQEIANFSDYLCIWKEFMYTGVEAEISYRGWQVDADLVSQMGGFLLPHQFVPFGHSLGLKMSLFTIPDSREHSQRGCAVECMDGLDRKNEMFYYFDMGIDSMFVENVPEAMRIRLEYESLLKNNL</sequence>
<evidence type="ECO:0000256" key="6">
    <source>
        <dbReference type="ARBA" id="ARBA00047512"/>
    </source>
</evidence>
<evidence type="ECO:0000259" key="8">
    <source>
        <dbReference type="PROSITE" id="PS51704"/>
    </source>
</evidence>
<dbReference type="PANTHER" id="PTHR43620:SF7">
    <property type="entry name" value="GLYCEROPHOSPHODIESTER PHOSPHODIESTERASE GDPD5-RELATED"/>
    <property type="match status" value="1"/>
</dbReference>
<protein>
    <recommendedName>
        <fullName evidence="2">glycerophosphodiester phosphodiesterase</fullName>
        <ecNumber evidence="2">3.1.4.46</ecNumber>
    </recommendedName>
</protein>
<gene>
    <name evidence="9" type="ORF">ODALV1_LOCUS4493</name>
</gene>
<keyword evidence="10" id="KW-1185">Reference proteome</keyword>
<evidence type="ECO:0000256" key="4">
    <source>
        <dbReference type="ARBA" id="ARBA00022798"/>
    </source>
</evidence>
<keyword evidence="5" id="KW-0378">Hydrolase</keyword>
<comment type="similarity">
    <text evidence="1">Belongs to the glycerophosphoryl diester phosphodiesterase family.</text>
</comment>
<evidence type="ECO:0000256" key="1">
    <source>
        <dbReference type="ARBA" id="ARBA00007277"/>
    </source>
</evidence>
<dbReference type="SUPFAM" id="SSF51695">
    <property type="entry name" value="PLC-like phosphodiesterases"/>
    <property type="match status" value="1"/>
</dbReference>
<reference evidence="9 10" key="1">
    <citation type="submission" date="2024-08" db="EMBL/GenBank/DDBJ databases">
        <authorList>
            <person name="Cucini C."/>
            <person name="Frati F."/>
        </authorList>
    </citation>
    <scope>NUCLEOTIDE SEQUENCE [LARGE SCALE GENOMIC DNA]</scope>
</reference>
<dbReference type="Gene3D" id="3.20.20.190">
    <property type="entry name" value="Phosphatidylinositol (PI) phosphodiesterase"/>
    <property type="match status" value="1"/>
</dbReference>
<accession>A0ABP1PZB9</accession>
<keyword evidence="4" id="KW-0319">Glycerol metabolism</keyword>
<evidence type="ECO:0000256" key="5">
    <source>
        <dbReference type="ARBA" id="ARBA00022801"/>
    </source>
</evidence>
<dbReference type="EMBL" id="CAXLJM020000014">
    <property type="protein sequence ID" value="CAL8079896.1"/>
    <property type="molecule type" value="Genomic_DNA"/>
</dbReference>
<dbReference type="EC" id="3.1.4.46" evidence="2"/>
<evidence type="ECO:0000256" key="3">
    <source>
        <dbReference type="ARBA" id="ARBA00022729"/>
    </source>
</evidence>
<dbReference type="Pfam" id="PF03009">
    <property type="entry name" value="GDPD"/>
    <property type="match status" value="1"/>
</dbReference>
<name>A0ABP1PZB9_9HEXA</name>
<comment type="caution">
    <text evidence="9">The sequence shown here is derived from an EMBL/GenBank/DDBJ whole genome shotgun (WGS) entry which is preliminary data.</text>
</comment>
<comment type="catalytic activity">
    <reaction evidence="6">
        <text>a sn-glycero-3-phosphodiester + H2O = an alcohol + sn-glycerol 3-phosphate + H(+)</text>
        <dbReference type="Rhea" id="RHEA:12969"/>
        <dbReference type="ChEBI" id="CHEBI:15377"/>
        <dbReference type="ChEBI" id="CHEBI:15378"/>
        <dbReference type="ChEBI" id="CHEBI:30879"/>
        <dbReference type="ChEBI" id="CHEBI:57597"/>
        <dbReference type="ChEBI" id="CHEBI:83408"/>
        <dbReference type="EC" id="3.1.4.46"/>
    </reaction>
</comment>
<evidence type="ECO:0000256" key="7">
    <source>
        <dbReference type="SAM" id="SignalP"/>
    </source>
</evidence>
<keyword evidence="3 7" id="KW-0732">Signal</keyword>
<dbReference type="InterPro" id="IPR017946">
    <property type="entry name" value="PLC-like_Pdiesterase_TIM-brl"/>
</dbReference>
<dbReference type="Proteomes" id="UP001642540">
    <property type="component" value="Unassembled WGS sequence"/>
</dbReference>
<feature type="domain" description="GP-PDE" evidence="8">
    <location>
        <begin position="48"/>
        <end position="339"/>
    </location>
</feature>
<dbReference type="PROSITE" id="PS51704">
    <property type="entry name" value="GP_PDE"/>
    <property type="match status" value="1"/>
</dbReference>